<evidence type="ECO:0000313" key="2">
    <source>
        <dbReference type="Proteomes" id="UP000000345"/>
    </source>
</evidence>
<proteinExistence type="predicted"/>
<dbReference type="InterPro" id="IPR009573">
    <property type="entry name" value="HcgC"/>
</dbReference>
<reference evidence="1 2" key="2">
    <citation type="journal article" date="2010" name="J. Bacteriol.">
        <title>Complete genome sequence of Methanothermobacter marburgensis, a methanoarchaeon model organism.</title>
        <authorList>
            <person name="Liesegang H."/>
            <person name="Kaster A.K."/>
            <person name="Wiezer A."/>
            <person name="Goenrich M."/>
            <person name="Wollherr A."/>
            <person name="Seedorf H."/>
            <person name="Gottschalk G."/>
            <person name="Thauer R.K."/>
        </authorList>
    </citation>
    <scope>NUCLEOTIDE SEQUENCE [LARGE SCALE GENOMIC DNA]</scope>
    <source>
        <strain evidence="2">ATCC BAA-927 / DSM 2133 / JCM 14651 / NBRC 100331 / OCM 82 / Marburg</strain>
    </source>
</reference>
<dbReference type="Proteomes" id="UP000000345">
    <property type="component" value="Chromosome"/>
</dbReference>
<dbReference type="GeneID" id="9705238"/>
<dbReference type="Pfam" id="PF06690">
    <property type="entry name" value="HcgC"/>
    <property type="match status" value="1"/>
</dbReference>
<sequence length="253" mass="28180">MKHHETGITETVKTFFSTYRVYDIIKHISAVKSAAVTEWLAEIDMKPESALIIGSYFTGAAIAGSLDCDVTVADINPQTRFILDDNVNFQEGLMDLRGHWDLLVDTTGLGGVTEDELRGISADTFIVEDPASDGSDDTIRRFNRTRERLRMVESDISGALHTYGIGSKTSGTMTLTVDVLRRSMADALEFEGVLYATATLEFFERILFKDRDPERFLRNLESPALVVSSLEDLECDGIIEGNLEMIKSRIIPE</sequence>
<gene>
    <name evidence="1" type="primary">hcgC</name>
    <name evidence="1" type="ordered locus">MTBMA_c15290</name>
</gene>
<reference key="1">
    <citation type="submission" date="2009-08" db="EMBL/GenBank/DDBJ databases">
        <title>The genome sequence of Methanothermobacter marburgensis.</title>
        <authorList>
            <person name="Kaster A."/>
            <person name="Seedorf H."/>
            <person name="Goenrich M."/>
            <person name="Wiezer A."/>
            <person name="Liesegang H."/>
            <person name="Thauer R."/>
            <person name="Gottschalk G."/>
        </authorList>
    </citation>
    <scope>NUCLEOTIDE SEQUENCE</scope>
    <source>
        <strain>Marburg</strain>
    </source>
</reference>
<dbReference type="AlphaFoldDB" id="D9PY10"/>
<organism evidence="1 2">
    <name type="scientific">Methanothermobacter marburgensis (strain ATCC BAA-927 / DSM 2133 / JCM 14651 / NBRC 100331 / OCM 82 / Marburg)</name>
    <name type="common">Methanobacterium thermoautotrophicum</name>
    <dbReference type="NCBI Taxonomy" id="79929"/>
    <lineage>
        <taxon>Archaea</taxon>
        <taxon>Methanobacteriati</taxon>
        <taxon>Methanobacteriota</taxon>
        <taxon>Methanomada group</taxon>
        <taxon>Methanobacteria</taxon>
        <taxon>Methanobacteriales</taxon>
        <taxon>Methanobacteriaceae</taxon>
        <taxon>Methanothermobacter</taxon>
    </lineage>
</organism>
<dbReference type="HOGENOM" id="CLU_081185_0_0_2"/>
<keyword evidence="2" id="KW-1185">Reference proteome</keyword>
<dbReference type="EMBL" id="CP001710">
    <property type="protein sequence ID" value="ADL59108.1"/>
    <property type="molecule type" value="Genomic_DNA"/>
</dbReference>
<dbReference type="PaxDb" id="79929-MTBMA_c15290"/>
<dbReference type="KEGG" id="mmg:MTBMA_c15290"/>
<protein>
    <submittedName>
        <fullName evidence="1">Hmd co-occurring protein HcgC</fullName>
    </submittedName>
</protein>
<dbReference type="OrthoDB" id="114526at2157"/>
<name>D9PY10_METTM</name>
<dbReference type="RefSeq" id="WP_013296319.1">
    <property type="nucleotide sequence ID" value="NC_014408.1"/>
</dbReference>
<dbReference type="STRING" id="79929.MTBMA_c15290"/>
<dbReference type="GeneID" id="77400300"/>
<evidence type="ECO:0000313" key="1">
    <source>
        <dbReference type="EMBL" id="ADL59108.1"/>
    </source>
</evidence>
<accession>D9PY10</accession>
<dbReference type="PATRIC" id="fig|79929.8.peg.1482"/>